<reference evidence="8 9" key="1">
    <citation type="submission" date="2021-05" db="EMBL/GenBank/DDBJ databases">
        <title>Comparative genomic studies on the polysaccharide-degrading batcterial strains of the Flammeovirga genus.</title>
        <authorList>
            <person name="Zewei F."/>
            <person name="Zheng Z."/>
            <person name="Yu L."/>
            <person name="Ruyue G."/>
            <person name="Yanhong M."/>
            <person name="Yuanyuan C."/>
            <person name="Jingyan G."/>
            <person name="Wenjun H."/>
        </authorList>
    </citation>
    <scope>NUCLEOTIDE SEQUENCE [LARGE SCALE GENOMIC DNA]</scope>
    <source>
        <strain evidence="8 9">NBRC:100898</strain>
    </source>
</reference>
<dbReference type="EMBL" id="CP076133">
    <property type="protein sequence ID" value="QWG04231.1"/>
    <property type="molecule type" value="Genomic_DNA"/>
</dbReference>
<dbReference type="SUPFAM" id="SSF48452">
    <property type="entry name" value="TPR-like"/>
    <property type="match status" value="1"/>
</dbReference>
<evidence type="ECO:0000259" key="7">
    <source>
        <dbReference type="Pfam" id="PF14322"/>
    </source>
</evidence>
<keyword evidence="5" id="KW-0998">Cell outer membrane</keyword>
<proteinExistence type="inferred from homology"/>
<sequence>MKKILIALIAFIGINSGCSNLDLLPHDDLVDDSFWQSEEDLQMAVNGCYQFSDGRQADIFWVAQQDRNLDHQLDLVNGGMSGSEGICFGTANAGNSYVSIVWGNIYKGLRRCNNYYEKTQEAIETGKVEMSDNIKHMNGQVRIIRAAQYFKLASFWGDVPMPLKTLSRDEANTILQTSQSEIFEFVESELLTAAEELEGFSSTVNAYQSTAAYAYLVRLYMMQKEWSKVETMARKIFDSGKHALYTTGNPSLDYWDLFTPKANNNTEAIVAHNFTNNTWDYSHNTFEVTSMWELAVPSLRLTDLYWNDKGQVIKWVDQDNNVLTPRFKEDEILSAAYGEEVRVIQDGVIYTYPDDVDEHIGQFEVLEANRDPRYGQTFAPFNGWDGAFWSSGNRYSSNFMRTIFIKGYDDENEINYYNNNQMHVIRLAEIYLSLAEALNEQGRPGEAVQYVNMIRDRVGMVHAPTSSVEATRELIRRERQIEFCHESVLYFDYLRWDALDGTSKNFWEETTRRDYAPGASTNFPEGYTSRDLDPSIAIEAEKIAEGHNRVVQIFNRNSNNAVGKIWNPRNHKWPIPQSEVQINTNLIQNPGY</sequence>
<evidence type="ECO:0000256" key="1">
    <source>
        <dbReference type="ARBA" id="ARBA00004442"/>
    </source>
</evidence>
<organism evidence="8 9">
    <name type="scientific">Flammeovirga yaeyamensis</name>
    <dbReference type="NCBI Taxonomy" id="367791"/>
    <lineage>
        <taxon>Bacteria</taxon>
        <taxon>Pseudomonadati</taxon>
        <taxon>Bacteroidota</taxon>
        <taxon>Cytophagia</taxon>
        <taxon>Cytophagales</taxon>
        <taxon>Flammeovirgaceae</taxon>
        <taxon>Flammeovirga</taxon>
    </lineage>
</organism>
<evidence type="ECO:0000256" key="3">
    <source>
        <dbReference type="ARBA" id="ARBA00022729"/>
    </source>
</evidence>
<dbReference type="InterPro" id="IPR012944">
    <property type="entry name" value="SusD_RagB_dom"/>
</dbReference>
<evidence type="ECO:0000259" key="6">
    <source>
        <dbReference type="Pfam" id="PF07980"/>
    </source>
</evidence>
<protein>
    <submittedName>
        <fullName evidence="8">RagB/SusD family nutrient uptake outer membrane protein</fullName>
    </submittedName>
</protein>
<feature type="domain" description="SusD-like N-terminal" evidence="7">
    <location>
        <begin position="94"/>
        <end position="221"/>
    </location>
</feature>
<keyword evidence="9" id="KW-1185">Reference proteome</keyword>
<dbReference type="Gene3D" id="1.25.40.390">
    <property type="match status" value="1"/>
</dbReference>
<gene>
    <name evidence="8" type="ORF">KMW28_25395</name>
</gene>
<dbReference type="Proteomes" id="UP000678679">
    <property type="component" value="Chromosome 2"/>
</dbReference>
<dbReference type="Pfam" id="PF14322">
    <property type="entry name" value="SusD-like_3"/>
    <property type="match status" value="1"/>
</dbReference>
<dbReference type="RefSeq" id="WP_169663719.1">
    <property type="nucleotide sequence ID" value="NZ_CP076133.1"/>
</dbReference>
<evidence type="ECO:0000256" key="5">
    <source>
        <dbReference type="ARBA" id="ARBA00023237"/>
    </source>
</evidence>
<dbReference type="AlphaFoldDB" id="A0AAX1N9Q4"/>
<dbReference type="GO" id="GO:0009279">
    <property type="term" value="C:cell outer membrane"/>
    <property type="evidence" value="ECO:0007669"/>
    <property type="project" value="UniProtKB-SubCell"/>
</dbReference>
<keyword evidence="4" id="KW-0472">Membrane</keyword>
<dbReference type="Pfam" id="PF07980">
    <property type="entry name" value="SusD_RagB"/>
    <property type="match status" value="1"/>
</dbReference>
<dbReference type="InterPro" id="IPR011990">
    <property type="entry name" value="TPR-like_helical_dom_sf"/>
</dbReference>
<dbReference type="KEGG" id="fya:KMW28_25395"/>
<evidence type="ECO:0000313" key="8">
    <source>
        <dbReference type="EMBL" id="QWG04231.1"/>
    </source>
</evidence>
<comment type="similarity">
    <text evidence="2">Belongs to the SusD family.</text>
</comment>
<evidence type="ECO:0000313" key="9">
    <source>
        <dbReference type="Proteomes" id="UP000678679"/>
    </source>
</evidence>
<evidence type="ECO:0000256" key="2">
    <source>
        <dbReference type="ARBA" id="ARBA00006275"/>
    </source>
</evidence>
<feature type="domain" description="RagB/SusD" evidence="6">
    <location>
        <begin position="270"/>
        <end position="592"/>
    </location>
</feature>
<comment type="subcellular location">
    <subcellularLocation>
        <location evidence="1">Cell outer membrane</location>
    </subcellularLocation>
</comment>
<keyword evidence="3" id="KW-0732">Signal</keyword>
<accession>A0AAX1N9Q4</accession>
<evidence type="ECO:0000256" key="4">
    <source>
        <dbReference type="ARBA" id="ARBA00023136"/>
    </source>
</evidence>
<name>A0AAX1N9Q4_9BACT</name>
<dbReference type="InterPro" id="IPR033985">
    <property type="entry name" value="SusD-like_N"/>
</dbReference>